<dbReference type="OrthoDB" id="7737700at2"/>
<gene>
    <name evidence="2" type="ORF">TP2_10210</name>
</gene>
<dbReference type="SUPFAM" id="SSF55961">
    <property type="entry name" value="Bet v1-like"/>
    <property type="match status" value="1"/>
</dbReference>
<evidence type="ECO:0000313" key="2">
    <source>
        <dbReference type="EMBL" id="KEO51842.1"/>
    </source>
</evidence>
<evidence type="ECO:0000256" key="1">
    <source>
        <dbReference type="SAM" id="Phobius"/>
    </source>
</evidence>
<comment type="caution">
    <text evidence="2">The sequence shown here is derived from an EMBL/GenBank/DDBJ whole genome shotgun (WGS) entry which is preliminary data.</text>
</comment>
<keyword evidence="1" id="KW-1133">Transmembrane helix</keyword>
<keyword evidence="1" id="KW-0812">Transmembrane</keyword>
<feature type="transmembrane region" description="Helical" evidence="1">
    <location>
        <begin position="42"/>
        <end position="61"/>
    </location>
</feature>
<dbReference type="Proteomes" id="UP000027432">
    <property type="component" value="Unassembled WGS sequence"/>
</dbReference>
<evidence type="ECO:0000313" key="3">
    <source>
        <dbReference type="Proteomes" id="UP000027432"/>
    </source>
</evidence>
<keyword evidence="1" id="KW-0472">Membrane</keyword>
<feature type="transmembrane region" description="Helical" evidence="1">
    <location>
        <begin position="92"/>
        <end position="110"/>
    </location>
</feature>
<sequence>MLRRLMNQWPRFVAGTVLLLGAMLINVTRIPEAQTLLSTPLGWVSLVLACAIFVGVPLVIFTLFLPSLLALIELTPATMILSAPLLKLAQGLGVSGFANALIFLVVFMALEHLLNGRLAHLLPTVSLGPRRVQFHTSHPPEEVWARIVPDPATIGRYYQPGSLILPPPEGSDAEFILASPRRQGYSDTTALVHRPLLEAPHRARVVEDTLHNQDKTMREIIDYEITPEGHGSKVTLTIRYEGITLGTWKHLSFYSIHRDLAMCLKARLDGKRDFSMLGRQIRKGKRVGTKATPFPA</sequence>
<keyword evidence="3" id="KW-1185">Reference proteome</keyword>
<feature type="transmembrane region" description="Helical" evidence="1">
    <location>
        <begin position="12"/>
        <end position="30"/>
    </location>
</feature>
<organism evidence="2 3">
    <name type="scientific">Thioclava pacifica DSM 10166</name>
    <dbReference type="NCBI Taxonomy" id="1353537"/>
    <lineage>
        <taxon>Bacteria</taxon>
        <taxon>Pseudomonadati</taxon>
        <taxon>Pseudomonadota</taxon>
        <taxon>Alphaproteobacteria</taxon>
        <taxon>Rhodobacterales</taxon>
        <taxon>Paracoccaceae</taxon>
        <taxon>Thioclava</taxon>
    </lineage>
</organism>
<dbReference type="EMBL" id="AUND01000034">
    <property type="protein sequence ID" value="KEO51842.1"/>
    <property type="molecule type" value="Genomic_DNA"/>
</dbReference>
<protein>
    <submittedName>
        <fullName evidence="2">Uncharacterized protein</fullName>
    </submittedName>
</protein>
<dbReference type="AlphaFoldDB" id="A0A074JR41"/>
<name>A0A074JR41_9RHOB</name>
<dbReference type="RefSeq" id="WP_038078190.1">
    <property type="nucleotide sequence ID" value="NZ_AUND01000034.1"/>
</dbReference>
<proteinExistence type="predicted"/>
<reference evidence="2 3" key="1">
    <citation type="submission" date="2013-07" db="EMBL/GenBank/DDBJ databases">
        <title>Thioclava pacifica DSM 10166 Genome Sequencing.</title>
        <authorList>
            <person name="Lai Q."/>
            <person name="Shao Z."/>
        </authorList>
    </citation>
    <scope>NUCLEOTIDE SEQUENCE [LARGE SCALE GENOMIC DNA]</scope>
    <source>
        <strain evidence="2 3">DSM 10166</strain>
    </source>
</reference>
<accession>A0A074JR41</accession>